<keyword evidence="7" id="KW-0791">Threonine biosynthesis</keyword>
<evidence type="ECO:0000256" key="1">
    <source>
        <dbReference type="ARBA" id="ARBA00005056"/>
    </source>
</evidence>
<feature type="binding site" evidence="11">
    <location>
        <position position="114"/>
    </location>
    <ligand>
        <name>NADPH</name>
        <dbReference type="ChEBI" id="CHEBI:57783"/>
    </ligand>
</feature>
<dbReference type="PIRSF" id="PIRSF036497">
    <property type="entry name" value="HDH_short"/>
    <property type="match status" value="1"/>
</dbReference>
<name>A0A9W6JP19_9HYPH</name>
<evidence type="ECO:0000256" key="5">
    <source>
        <dbReference type="ARBA" id="ARBA00013376"/>
    </source>
</evidence>
<dbReference type="AlphaFoldDB" id="A0A9W6JP19"/>
<dbReference type="SUPFAM" id="SSF55347">
    <property type="entry name" value="Glyceraldehyde-3-phosphate dehydrogenase-like, C-terminal domain"/>
    <property type="match status" value="1"/>
</dbReference>
<keyword evidence="8" id="KW-0560">Oxidoreductase</keyword>
<dbReference type="RefSeq" id="WP_271199492.1">
    <property type="nucleotide sequence ID" value="NZ_BSFL01000001.1"/>
</dbReference>
<dbReference type="PROSITE" id="PS01042">
    <property type="entry name" value="HOMOSER_DHGENASE"/>
    <property type="match status" value="1"/>
</dbReference>
<evidence type="ECO:0000259" key="13">
    <source>
        <dbReference type="Pfam" id="PF00742"/>
    </source>
</evidence>
<reference evidence="15" key="2">
    <citation type="submission" date="2023-01" db="EMBL/GenBank/DDBJ databases">
        <authorList>
            <person name="Sun Q."/>
            <person name="Evtushenko L."/>
        </authorList>
    </citation>
    <scope>NUCLEOTIDE SEQUENCE</scope>
    <source>
        <strain evidence="15">VKM B-2748</strain>
    </source>
</reference>
<keyword evidence="11" id="KW-0521">NADP</keyword>
<dbReference type="Pfam" id="PF03447">
    <property type="entry name" value="NAD_binding_3"/>
    <property type="match status" value="1"/>
</dbReference>
<dbReference type="SUPFAM" id="SSF51735">
    <property type="entry name" value="NAD(P)-binding Rossmann-fold domains"/>
    <property type="match status" value="1"/>
</dbReference>
<evidence type="ECO:0000256" key="6">
    <source>
        <dbReference type="ARBA" id="ARBA00022605"/>
    </source>
</evidence>
<dbReference type="FunFam" id="3.30.360.10:FF:000005">
    <property type="entry name" value="Homoserine dehydrogenase"/>
    <property type="match status" value="1"/>
</dbReference>
<dbReference type="GO" id="GO:0009088">
    <property type="term" value="P:threonine biosynthetic process"/>
    <property type="evidence" value="ECO:0007669"/>
    <property type="project" value="UniProtKB-KW"/>
</dbReference>
<protein>
    <recommendedName>
        <fullName evidence="5">Homoserine dehydrogenase</fullName>
        <ecNumber evidence="4">1.1.1.3</ecNumber>
    </recommendedName>
</protein>
<feature type="active site" description="Proton donor" evidence="10">
    <location>
        <position position="214"/>
    </location>
</feature>
<evidence type="ECO:0000313" key="16">
    <source>
        <dbReference type="Proteomes" id="UP001143309"/>
    </source>
</evidence>
<comment type="similarity">
    <text evidence="3 12">Belongs to the homoserine dehydrogenase family.</text>
</comment>
<feature type="domain" description="Aspartate/homoserine dehydrogenase NAD-binding" evidence="14">
    <location>
        <begin position="10"/>
        <end position="136"/>
    </location>
</feature>
<dbReference type="EC" id="1.1.1.3" evidence="4"/>
<dbReference type="InterPro" id="IPR019811">
    <property type="entry name" value="HDH_CS"/>
</dbReference>
<dbReference type="Proteomes" id="UP001143309">
    <property type="component" value="Unassembled WGS sequence"/>
</dbReference>
<comment type="pathway">
    <text evidence="1">Amino-acid biosynthesis; L-threonine biosynthesis; L-threonine from L-aspartate: step 3/5.</text>
</comment>
<dbReference type="InterPro" id="IPR005106">
    <property type="entry name" value="Asp/hSer_DH_NAD-bd"/>
</dbReference>
<evidence type="ECO:0000256" key="11">
    <source>
        <dbReference type="PIRSR" id="PIRSR036497-2"/>
    </source>
</evidence>
<dbReference type="Gene3D" id="3.40.50.720">
    <property type="entry name" value="NAD(P)-binding Rossmann-like Domain"/>
    <property type="match status" value="1"/>
</dbReference>
<evidence type="ECO:0000256" key="7">
    <source>
        <dbReference type="ARBA" id="ARBA00022697"/>
    </source>
</evidence>
<dbReference type="GO" id="GO:0004412">
    <property type="term" value="F:homoserine dehydrogenase activity"/>
    <property type="evidence" value="ECO:0007669"/>
    <property type="project" value="UniProtKB-EC"/>
</dbReference>
<dbReference type="GO" id="GO:0009086">
    <property type="term" value="P:methionine biosynthetic process"/>
    <property type="evidence" value="ECO:0007669"/>
    <property type="project" value="UniProtKB-KW"/>
</dbReference>
<keyword evidence="16" id="KW-1185">Reference proteome</keyword>
<proteinExistence type="inferred from homology"/>
<comment type="pathway">
    <text evidence="2">Amino-acid biosynthesis; L-methionine biosynthesis via de novo pathway; L-homoserine from L-aspartate: step 3/3.</text>
</comment>
<dbReference type="GO" id="GO:0050661">
    <property type="term" value="F:NADP binding"/>
    <property type="evidence" value="ECO:0007669"/>
    <property type="project" value="InterPro"/>
</dbReference>
<dbReference type="PANTHER" id="PTHR43331">
    <property type="entry name" value="HOMOSERINE DEHYDROGENASE"/>
    <property type="match status" value="1"/>
</dbReference>
<keyword evidence="9" id="KW-0486">Methionine biosynthesis</keyword>
<sequence>MELCRVAIAGFGAVGRSTAGLLLDRRARYRDVYGVEVRLVAVCASRAGLVDPAGLEPERFDDLEPGLSGPDVIEASGADVLIEAGPSDHRTGRPGLAYLERALSGGRDAIVISKGALARDGARLRALARRSAATIKVSGAAGAALPTVDLLDHNLLGSEVLGVEGVLNATTNYLLDAMMARGVGFEAALREAQAGGFAESDPRDDVEGWDTARKLVILAGFGLGAELSISDLEVRGIQSVTEEQIAGWRSDGLVPKLVGRLWRDEAGAFRGGVGVDAYPLTDPLARLPGKTKAIRVTTDGMGEIVAIGCGAEPLATASAALKDFEHILAARAGRLRPA</sequence>
<dbReference type="InterPro" id="IPR036291">
    <property type="entry name" value="NAD(P)-bd_dom_sf"/>
</dbReference>
<evidence type="ECO:0000256" key="9">
    <source>
        <dbReference type="ARBA" id="ARBA00023167"/>
    </source>
</evidence>
<evidence type="ECO:0000313" key="15">
    <source>
        <dbReference type="EMBL" id="GLK78998.1"/>
    </source>
</evidence>
<evidence type="ECO:0000259" key="14">
    <source>
        <dbReference type="Pfam" id="PF03447"/>
    </source>
</evidence>
<evidence type="ECO:0000256" key="2">
    <source>
        <dbReference type="ARBA" id="ARBA00005062"/>
    </source>
</evidence>
<evidence type="ECO:0000256" key="10">
    <source>
        <dbReference type="PIRSR" id="PIRSR036497-1"/>
    </source>
</evidence>
<evidence type="ECO:0000256" key="8">
    <source>
        <dbReference type="ARBA" id="ARBA00023002"/>
    </source>
</evidence>
<dbReference type="PANTHER" id="PTHR43331:SF1">
    <property type="entry name" value="HOMOSERINE DEHYDROGENASE"/>
    <property type="match status" value="1"/>
</dbReference>
<evidence type="ECO:0000256" key="12">
    <source>
        <dbReference type="RuleBase" id="RU004171"/>
    </source>
</evidence>
<feature type="binding site" evidence="11">
    <location>
        <begin position="10"/>
        <end position="15"/>
    </location>
    <ligand>
        <name>NADP(+)</name>
        <dbReference type="ChEBI" id="CHEBI:58349"/>
    </ligand>
</feature>
<dbReference type="Pfam" id="PF00742">
    <property type="entry name" value="Homoserine_dh"/>
    <property type="match status" value="1"/>
</dbReference>
<dbReference type="InterPro" id="IPR022697">
    <property type="entry name" value="HDH_short"/>
</dbReference>
<gene>
    <name evidence="15" type="primary">hom_1</name>
    <name evidence="15" type="ORF">GCM10008174_07390</name>
</gene>
<comment type="caution">
    <text evidence="15">The sequence shown here is derived from an EMBL/GenBank/DDBJ whole genome shotgun (WGS) entry which is preliminary data.</text>
</comment>
<evidence type="ECO:0000256" key="3">
    <source>
        <dbReference type="ARBA" id="ARBA00006753"/>
    </source>
</evidence>
<feature type="binding site" evidence="11">
    <location>
        <position position="199"/>
    </location>
    <ligand>
        <name>L-homoserine</name>
        <dbReference type="ChEBI" id="CHEBI:57476"/>
    </ligand>
</feature>
<evidence type="ECO:0000256" key="4">
    <source>
        <dbReference type="ARBA" id="ARBA00013213"/>
    </source>
</evidence>
<dbReference type="EMBL" id="BSFL01000001">
    <property type="protein sequence ID" value="GLK78998.1"/>
    <property type="molecule type" value="Genomic_DNA"/>
</dbReference>
<accession>A0A9W6JP19</accession>
<organism evidence="15 16">
    <name type="scientific">Methylopila turkensis</name>
    <dbReference type="NCBI Taxonomy" id="1437816"/>
    <lineage>
        <taxon>Bacteria</taxon>
        <taxon>Pseudomonadati</taxon>
        <taxon>Pseudomonadota</taxon>
        <taxon>Alphaproteobacteria</taxon>
        <taxon>Hyphomicrobiales</taxon>
        <taxon>Methylopilaceae</taxon>
        <taxon>Methylopila</taxon>
    </lineage>
</organism>
<dbReference type="InterPro" id="IPR001342">
    <property type="entry name" value="HDH_cat"/>
</dbReference>
<keyword evidence="6" id="KW-0028">Amino-acid biosynthesis</keyword>
<dbReference type="Gene3D" id="3.30.360.10">
    <property type="entry name" value="Dihydrodipicolinate Reductase, domain 2"/>
    <property type="match status" value="1"/>
</dbReference>
<feature type="domain" description="Homoserine dehydrogenase catalytic" evidence="13">
    <location>
        <begin position="146"/>
        <end position="323"/>
    </location>
</feature>
<reference evidence="15" key="1">
    <citation type="journal article" date="2014" name="Int. J. Syst. Evol. Microbiol.">
        <title>Complete genome sequence of Corynebacterium casei LMG S-19264T (=DSM 44701T), isolated from a smear-ripened cheese.</title>
        <authorList>
            <consortium name="US DOE Joint Genome Institute (JGI-PGF)"/>
            <person name="Walter F."/>
            <person name="Albersmeier A."/>
            <person name="Kalinowski J."/>
            <person name="Ruckert C."/>
        </authorList>
    </citation>
    <scope>NUCLEOTIDE SEQUENCE</scope>
    <source>
        <strain evidence="15">VKM B-2748</strain>
    </source>
</reference>